<keyword evidence="1 3" id="KW-0378">Hydrolase</keyword>
<organism evidence="3 4">
    <name type="scientific">Peredibacter starrii</name>
    <dbReference type="NCBI Taxonomy" id="28202"/>
    <lineage>
        <taxon>Bacteria</taxon>
        <taxon>Pseudomonadati</taxon>
        <taxon>Bdellovibrionota</taxon>
        <taxon>Bacteriovoracia</taxon>
        <taxon>Bacteriovoracales</taxon>
        <taxon>Bacteriovoracaceae</taxon>
        <taxon>Peredibacter</taxon>
    </lineage>
</organism>
<name>A0AAX4HJE2_9BACT</name>
<evidence type="ECO:0000313" key="4">
    <source>
        <dbReference type="Proteomes" id="UP001324634"/>
    </source>
</evidence>
<dbReference type="GO" id="GO:0004301">
    <property type="term" value="F:epoxide hydrolase activity"/>
    <property type="evidence" value="ECO:0007669"/>
    <property type="project" value="TreeGrafter"/>
</dbReference>
<dbReference type="Gene3D" id="3.40.50.1820">
    <property type="entry name" value="alpha/beta hydrolase"/>
    <property type="match status" value="1"/>
</dbReference>
<protein>
    <submittedName>
        <fullName evidence="3">Alpha/beta fold hydrolase</fullName>
    </submittedName>
</protein>
<dbReference type="InterPro" id="IPR051340">
    <property type="entry name" value="Haloalkane_dehalogenase"/>
</dbReference>
<evidence type="ECO:0000256" key="1">
    <source>
        <dbReference type="ARBA" id="ARBA00022801"/>
    </source>
</evidence>
<evidence type="ECO:0000313" key="3">
    <source>
        <dbReference type="EMBL" id="WPU63343.1"/>
    </source>
</evidence>
<dbReference type="InterPro" id="IPR029058">
    <property type="entry name" value="AB_hydrolase_fold"/>
</dbReference>
<dbReference type="SUPFAM" id="SSF53474">
    <property type="entry name" value="alpha/beta-Hydrolases"/>
    <property type="match status" value="1"/>
</dbReference>
<reference evidence="3 4" key="1">
    <citation type="submission" date="2023-11" db="EMBL/GenBank/DDBJ databases">
        <title>Peredibacter starrii A3.12.</title>
        <authorList>
            <person name="Mitchell R.J."/>
        </authorList>
    </citation>
    <scope>NUCLEOTIDE SEQUENCE [LARGE SCALE GENOMIC DNA]</scope>
    <source>
        <strain evidence="3 4">A3.12</strain>
    </source>
</reference>
<dbReference type="AlphaFoldDB" id="A0AAX4HJE2"/>
<proteinExistence type="predicted"/>
<dbReference type="PANTHER" id="PTHR42977">
    <property type="entry name" value="HYDROLASE-RELATED"/>
    <property type="match status" value="1"/>
</dbReference>
<accession>A0AAX4HJE2</accession>
<dbReference type="EMBL" id="CP139487">
    <property type="protein sequence ID" value="WPU63343.1"/>
    <property type="molecule type" value="Genomic_DNA"/>
</dbReference>
<dbReference type="RefSeq" id="WP_321389883.1">
    <property type="nucleotide sequence ID" value="NZ_CP139487.1"/>
</dbReference>
<dbReference type="PRINTS" id="PR00111">
    <property type="entry name" value="ABHYDROLASE"/>
</dbReference>
<sequence>MNAIREKIKELGLEKVYPFRSHFLQLGKHNLHYVDEGQGKPILMLHGNPTWSFYYRNLIQTFSPKFRTIVPDHMGCGMSDKPQDYEYTLETHIQNTYQLIRFLGLSKITLIVHDWGGAIGFGLVTRYPELFEKIVILNTAAYPSEHIPQRINLLRQGKFGEWLTRKWNLFAWPATFMTTTKALPKAIKAGYLLPYDSWDNRIAVARFVQDIPMERDHKTWKTLSEIEAKLKSLPQPKLILWGGKDFCFNHHFFEKWVEIYPDANAHWFAKAGHYILEDALDDVSTKIWEFIR</sequence>
<gene>
    <name evidence="3" type="ORF">SOO65_11665</name>
</gene>
<evidence type="ECO:0000259" key="2">
    <source>
        <dbReference type="Pfam" id="PF00561"/>
    </source>
</evidence>
<dbReference type="PANTHER" id="PTHR42977:SF3">
    <property type="entry name" value="AB HYDROLASE-1 DOMAIN-CONTAINING PROTEIN"/>
    <property type="match status" value="1"/>
</dbReference>
<feature type="domain" description="AB hydrolase-1" evidence="2">
    <location>
        <begin position="40"/>
        <end position="278"/>
    </location>
</feature>
<dbReference type="KEGG" id="psti:SOO65_11665"/>
<keyword evidence="4" id="KW-1185">Reference proteome</keyword>
<dbReference type="Pfam" id="PF00561">
    <property type="entry name" value="Abhydrolase_1"/>
    <property type="match status" value="1"/>
</dbReference>
<dbReference type="InterPro" id="IPR000073">
    <property type="entry name" value="AB_hydrolase_1"/>
</dbReference>
<dbReference type="Proteomes" id="UP001324634">
    <property type="component" value="Chromosome"/>
</dbReference>